<organism evidence="2 3">
    <name type="scientific">Microbacterium faecale</name>
    <dbReference type="NCBI Taxonomy" id="1804630"/>
    <lineage>
        <taxon>Bacteria</taxon>
        <taxon>Bacillati</taxon>
        <taxon>Actinomycetota</taxon>
        <taxon>Actinomycetes</taxon>
        <taxon>Micrococcales</taxon>
        <taxon>Microbacteriaceae</taxon>
        <taxon>Microbacterium</taxon>
    </lineage>
</organism>
<dbReference type="InterPro" id="IPR002575">
    <property type="entry name" value="Aminoglycoside_PTrfase"/>
</dbReference>
<dbReference type="RefSeq" id="WP_229731075.1">
    <property type="nucleotide sequence ID" value="NZ_BMHO01000001.1"/>
</dbReference>
<dbReference type="EMBL" id="BMHO01000001">
    <property type="protein sequence ID" value="GGD38855.1"/>
    <property type="molecule type" value="Genomic_DNA"/>
</dbReference>
<dbReference type="SUPFAM" id="SSF56112">
    <property type="entry name" value="Protein kinase-like (PK-like)"/>
    <property type="match status" value="1"/>
</dbReference>
<dbReference type="Pfam" id="PF01636">
    <property type="entry name" value="APH"/>
    <property type="match status" value="1"/>
</dbReference>
<proteinExistence type="predicted"/>
<dbReference type="Proteomes" id="UP000633205">
    <property type="component" value="Unassembled WGS sequence"/>
</dbReference>
<dbReference type="Gene3D" id="3.90.1200.10">
    <property type="match status" value="1"/>
</dbReference>
<gene>
    <name evidence="2" type="ORF">GCM10010915_19530</name>
</gene>
<comment type="caution">
    <text evidence="2">The sequence shown here is derived from an EMBL/GenBank/DDBJ whole genome shotgun (WGS) entry which is preliminary data.</text>
</comment>
<dbReference type="InterPro" id="IPR011009">
    <property type="entry name" value="Kinase-like_dom_sf"/>
</dbReference>
<accession>A0A917DHE3</accession>
<evidence type="ECO:0000313" key="2">
    <source>
        <dbReference type="EMBL" id="GGD38855.1"/>
    </source>
</evidence>
<sequence length="284" mass="31403">MTTWHDGILDARKAARLEEWLGDPVLIEDLSWGLVDTAVLHVRASRADVIVKAAGAGNTHIGREIRAHRGYTAPLVAQARTSRMLHADADLNLIALEYQSGILVQGSGNDLAPDVHRQAGETLRILHDSTRAIVDDDYMARAISKAVAWLDGEHRIEPAVEHETRRVLRTAAPKPVASVPTHGDWHTRNWLIDEGFVKAIDFGRFALRPAATDLCRLAVKEWRAAPALENAFLDGYGDDPRDPTLWRVDLLCEAIGTAAWAYHVQDDAFEAQGHRQLADALSLF</sequence>
<reference evidence="2" key="1">
    <citation type="journal article" date="2014" name="Int. J. Syst. Evol. Microbiol.">
        <title>Complete genome sequence of Corynebacterium casei LMG S-19264T (=DSM 44701T), isolated from a smear-ripened cheese.</title>
        <authorList>
            <consortium name="US DOE Joint Genome Institute (JGI-PGF)"/>
            <person name="Walter F."/>
            <person name="Albersmeier A."/>
            <person name="Kalinowski J."/>
            <person name="Ruckert C."/>
        </authorList>
    </citation>
    <scope>NUCLEOTIDE SEQUENCE</scope>
    <source>
        <strain evidence="2">CGMCC 1.15152</strain>
    </source>
</reference>
<evidence type="ECO:0000259" key="1">
    <source>
        <dbReference type="Pfam" id="PF01636"/>
    </source>
</evidence>
<protein>
    <recommendedName>
        <fullName evidence="1">Aminoglycoside phosphotransferase domain-containing protein</fullName>
    </recommendedName>
</protein>
<evidence type="ECO:0000313" key="3">
    <source>
        <dbReference type="Proteomes" id="UP000633205"/>
    </source>
</evidence>
<keyword evidence="3" id="KW-1185">Reference proteome</keyword>
<dbReference type="AlphaFoldDB" id="A0A917DHE3"/>
<name>A0A917DHE3_9MICO</name>
<reference evidence="2" key="2">
    <citation type="submission" date="2020-09" db="EMBL/GenBank/DDBJ databases">
        <authorList>
            <person name="Sun Q."/>
            <person name="Zhou Y."/>
        </authorList>
    </citation>
    <scope>NUCLEOTIDE SEQUENCE</scope>
    <source>
        <strain evidence="2">CGMCC 1.15152</strain>
    </source>
</reference>
<feature type="domain" description="Aminoglycoside phosphotransferase" evidence="1">
    <location>
        <begin position="75"/>
        <end position="241"/>
    </location>
</feature>